<evidence type="ECO:0000256" key="6">
    <source>
        <dbReference type="ARBA" id="ARBA00022989"/>
    </source>
</evidence>
<keyword evidence="3" id="KW-0050">Antiport</keyword>
<organism evidence="11 12">
    <name type="scientific">Paraglaciecola algarum</name>
    <dbReference type="NCBI Taxonomy" id="3050085"/>
    <lineage>
        <taxon>Bacteria</taxon>
        <taxon>Pseudomonadati</taxon>
        <taxon>Pseudomonadota</taxon>
        <taxon>Gammaproteobacteria</taxon>
        <taxon>Alteromonadales</taxon>
        <taxon>Alteromonadaceae</taxon>
        <taxon>Paraglaciecola</taxon>
    </lineage>
</organism>
<feature type="transmembrane region" description="Helical" evidence="9">
    <location>
        <begin position="197"/>
        <end position="220"/>
    </location>
</feature>
<keyword evidence="5 9" id="KW-0812">Transmembrane</keyword>
<evidence type="ECO:0000256" key="5">
    <source>
        <dbReference type="ARBA" id="ARBA00022692"/>
    </source>
</evidence>
<dbReference type="Pfam" id="PF03553">
    <property type="entry name" value="Na_H_antiporter"/>
    <property type="match status" value="2"/>
</dbReference>
<feature type="transmembrane region" description="Helical" evidence="9">
    <location>
        <begin position="408"/>
        <end position="429"/>
    </location>
</feature>
<feature type="transmembrane region" description="Helical" evidence="9">
    <location>
        <begin position="74"/>
        <end position="93"/>
    </location>
</feature>
<evidence type="ECO:0000259" key="10">
    <source>
        <dbReference type="Pfam" id="PF03553"/>
    </source>
</evidence>
<keyword evidence="4" id="KW-1003">Cell membrane</keyword>
<dbReference type="Proteomes" id="UP001521137">
    <property type="component" value="Unassembled WGS sequence"/>
</dbReference>
<feature type="transmembrane region" description="Helical" evidence="9">
    <location>
        <begin position="232"/>
        <end position="265"/>
    </location>
</feature>
<comment type="similarity">
    <text evidence="8">Belongs to the NhaC Na(+)/H(+) (TC 2.A.35) antiporter family.</text>
</comment>
<evidence type="ECO:0000313" key="11">
    <source>
        <dbReference type="EMBL" id="MCF2948770.1"/>
    </source>
</evidence>
<comment type="caution">
    <text evidence="11">The sequence shown here is derived from an EMBL/GenBank/DDBJ whole genome shotgun (WGS) entry which is preliminary data.</text>
</comment>
<keyword evidence="2" id="KW-0813">Transport</keyword>
<feature type="domain" description="Na+/H+ antiporter NhaC-like C-terminal" evidence="10">
    <location>
        <begin position="245"/>
        <end position="421"/>
    </location>
</feature>
<evidence type="ECO:0000256" key="9">
    <source>
        <dbReference type="SAM" id="Phobius"/>
    </source>
</evidence>
<name>A0ABS9D784_9ALTE</name>
<comment type="subcellular location">
    <subcellularLocation>
        <location evidence="1">Cell membrane</location>
        <topology evidence="1">Multi-pass membrane protein</topology>
    </subcellularLocation>
</comment>
<keyword evidence="12" id="KW-1185">Reference proteome</keyword>
<dbReference type="PANTHER" id="PTHR33451">
    <property type="entry name" value="MALATE-2H(+)/NA(+)-LACTATE ANTIPORTER"/>
    <property type="match status" value="1"/>
</dbReference>
<feature type="domain" description="Na+/H+ antiporter NhaC-like C-terminal" evidence="10">
    <location>
        <begin position="9"/>
        <end position="214"/>
    </location>
</feature>
<dbReference type="EMBL" id="JAKGAS010000005">
    <property type="protein sequence ID" value="MCF2948770.1"/>
    <property type="molecule type" value="Genomic_DNA"/>
</dbReference>
<evidence type="ECO:0000256" key="8">
    <source>
        <dbReference type="ARBA" id="ARBA00038435"/>
    </source>
</evidence>
<dbReference type="PANTHER" id="PTHR33451:SF5">
    <property type="entry name" value="NA+_H+ ANTIPORTER"/>
    <property type="match status" value="1"/>
</dbReference>
<dbReference type="RefSeq" id="WP_235312768.1">
    <property type="nucleotide sequence ID" value="NZ_JAKGAS010000005.1"/>
</dbReference>
<keyword evidence="6 9" id="KW-1133">Transmembrane helix</keyword>
<protein>
    <submittedName>
        <fullName evidence="11">Na+/H+ antiporter NhaC family protein</fullName>
    </submittedName>
</protein>
<keyword evidence="7 9" id="KW-0472">Membrane</keyword>
<evidence type="ECO:0000256" key="2">
    <source>
        <dbReference type="ARBA" id="ARBA00022448"/>
    </source>
</evidence>
<gene>
    <name evidence="11" type="ORF">L0668_11680</name>
</gene>
<accession>A0ABS9D784</accession>
<evidence type="ECO:0000256" key="4">
    <source>
        <dbReference type="ARBA" id="ARBA00022475"/>
    </source>
</evidence>
<reference evidence="11 12" key="1">
    <citation type="submission" date="2022-01" db="EMBL/GenBank/DDBJ databases">
        <title>Paraglaciecola sp. G1-23.</title>
        <authorList>
            <person name="Jin M.S."/>
            <person name="Han D.M."/>
            <person name="Kim H.M."/>
            <person name="Jeon C.O."/>
        </authorList>
    </citation>
    <scope>NUCLEOTIDE SEQUENCE [LARGE SCALE GENOMIC DNA]</scope>
    <source>
        <strain evidence="11 12">G1-23</strain>
    </source>
</reference>
<sequence length="435" mass="45682">MMSPSSNFLGLTPIFVFVALVVGSSAITQDFTTMPILVAFTLSTAYAFMLNSPNRQFSFAEKIEVFCKGGGDKTIILLGMIFLLAGAFYAVTIDIGARDATVNWALHYIPTAWLLPGLFVITCFIAFAMGTSMGTITAITPIGIGLAESLGLPISLVVGIVVGGAMFGDNLSFISDTTIAATQTQGVKLRDKFKANIYIVLPAALVTIILLMTVSLGGTIDITQNNYDLTLILPYIVIIVSALCGLHVISVLGVGIASACVIGLVKGIFTFPSMLKSIQTGMGWMQDMVAIALMIGGLVALMQAYGGLAWLIQSIQKRVKSAKGAEAGSAMLVSFLDVATANNTIAIVTAGPIAKNFSQSFEVDPKRTASILDIFSCGFQGLVPYGGQLLAAASLAGVSPFALTPYCWYPMLILLLGGISIFTGIPRFASSANNN</sequence>
<evidence type="ECO:0000256" key="3">
    <source>
        <dbReference type="ARBA" id="ARBA00022449"/>
    </source>
</evidence>
<evidence type="ECO:0000256" key="1">
    <source>
        <dbReference type="ARBA" id="ARBA00004651"/>
    </source>
</evidence>
<dbReference type="InterPro" id="IPR018461">
    <property type="entry name" value="Na/H_Antiport_NhaC-like_C"/>
</dbReference>
<feature type="transmembrane region" description="Helical" evidence="9">
    <location>
        <begin position="113"/>
        <end position="138"/>
    </location>
</feature>
<feature type="transmembrane region" description="Helical" evidence="9">
    <location>
        <begin position="289"/>
        <end position="312"/>
    </location>
</feature>
<dbReference type="InterPro" id="IPR052180">
    <property type="entry name" value="NhaC_Na-H+_Antiporter"/>
</dbReference>
<feature type="transmembrane region" description="Helical" evidence="9">
    <location>
        <begin position="36"/>
        <end position="53"/>
    </location>
</feature>
<evidence type="ECO:0000256" key="7">
    <source>
        <dbReference type="ARBA" id="ARBA00023136"/>
    </source>
</evidence>
<evidence type="ECO:0000313" key="12">
    <source>
        <dbReference type="Proteomes" id="UP001521137"/>
    </source>
</evidence>
<proteinExistence type="inferred from homology"/>